<keyword evidence="1" id="KW-0472">Membrane</keyword>
<dbReference type="STRING" id="1601833.SAMN05518684_10240"/>
<accession>A0A1H9Q679</accession>
<keyword evidence="3" id="KW-1185">Reference proteome</keyword>
<proteinExistence type="predicted"/>
<gene>
    <name evidence="2" type="ORF">SAMN05518684_10240</name>
</gene>
<dbReference type="Proteomes" id="UP000198571">
    <property type="component" value="Unassembled WGS sequence"/>
</dbReference>
<evidence type="ECO:0000313" key="2">
    <source>
        <dbReference type="EMBL" id="SER55419.1"/>
    </source>
</evidence>
<keyword evidence="1" id="KW-0812">Transmembrane</keyword>
<sequence>MKIFKSRKSKLTYQITLFIIFLGIGFLLHPSELANMLFLGAGVGAICIVDTALSNQKVTTRIGVAIVLGVTFFLLTSPPF</sequence>
<dbReference type="EMBL" id="FOGT01000002">
    <property type="protein sequence ID" value="SER55419.1"/>
    <property type="molecule type" value="Genomic_DNA"/>
</dbReference>
<feature type="transmembrane region" description="Helical" evidence="1">
    <location>
        <begin position="34"/>
        <end position="53"/>
    </location>
</feature>
<protein>
    <submittedName>
        <fullName evidence="2">Uncharacterized protein</fullName>
    </submittedName>
</protein>
<name>A0A1H9Q679_9BACI</name>
<reference evidence="3" key="1">
    <citation type="submission" date="2016-10" db="EMBL/GenBank/DDBJ databases">
        <authorList>
            <person name="Varghese N."/>
            <person name="Submissions S."/>
        </authorList>
    </citation>
    <scope>NUCLEOTIDE SEQUENCE [LARGE SCALE GENOMIC DNA]</scope>
    <source>
        <strain evidence="3">S9</strain>
    </source>
</reference>
<keyword evidence="1" id="KW-1133">Transmembrane helix</keyword>
<feature type="transmembrane region" description="Helical" evidence="1">
    <location>
        <begin position="60"/>
        <end position="77"/>
    </location>
</feature>
<dbReference type="RefSeq" id="WP_093047385.1">
    <property type="nucleotide sequence ID" value="NZ_FOGT01000002.1"/>
</dbReference>
<feature type="transmembrane region" description="Helical" evidence="1">
    <location>
        <begin position="12"/>
        <end position="28"/>
    </location>
</feature>
<evidence type="ECO:0000313" key="3">
    <source>
        <dbReference type="Proteomes" id="UP000198571"/>
    </source>
</evidence>
<dbReference type="AlphaFoldDB" id="A0A1H9Q679"/>
<dbReference type="OrthoDB" id="9973000at2"/>
<evidence type="ECO:0000256" key="1">
    <source>
        <dbReference type="SAM" id="Phobius"/>
    </source>
</evidence>
<organism evidence="2 3">
    <name type="scientific">Salipaludibacillus aurantiacus</name>
    <dbReference type="NCBI Taxonomy" id="1601833"/>
    <lineage>
        <taxon>Bacteria</taxon>
        <taxon>Bacillati</taxon>
        <taxon>Bacillota</taxon>
        <taxon>Bacilli</taxon>
        <taxon>Bacillales</taxon>
        <taxon>Bacillaceae</taxon>
    </lineage>
</organism>